<dbReference type="PRINTS" id="PR00081">
    <property type="entry name" value="GDHRDH"/>
</dbReference>
<keyword evidence="5" id="KW-0560">Oxidoreductase</keyword>
<dbReference type="Pfam" id="PF22622">
    <property type="entry name" value="MFE-2_hydrat-2_N"/>
    <property type="match status" value="1"/>
</dbReference>
<dbReference type="InterPro" id="IPR029069">
    <property type="entry name" value="HotDog_dom_sf"/>
</dbReference>
<keyword evidence="7" id="KW-0576">Peroxisome</keyword>
<feature type="domain" description="MaoC-like" evidence="11">
    <location>
        <begin position="468"/>
        <end position="583"/>
    </location>
</feature>
<dbReference type="SUPFAM" id="SSF54637">
    <property type="entry name" value="Thioesterase/thiol ester dehydrase-isomerase"/>
    <property type="match status" value="2"/>
</dbReference>
<dbReference type="InterPro" id="IPR002539">
    <property type="entry name" value="MaoC-like_dom"/>
</dbReference>
<dbReference type="Gene3D" id="3.40.50.720">
    <property type="entry name" value="NAD(P)-binding Rossmann-like Domain"/>
    <property type="match status" value="1"/>
</dbReference>
<dbReference type="GO" id="GO:0016491">
    <property type="term" value="F:oxidoreductase activity"/>
    <property type="evidence" value="ECO:0007669"/>
    <property type="project" value="UniProtKB-KW"/>
</dbReference>
<evidence type="ECO:0000256" key="6">
    <source>
        <dbReference type="ARBA" id="ARBA00023098"/>
    </source>
</evidence>
<dbReference type="Pfam" id="PF00106">
    <property type="entry name" value="adh_short"/>
    <property type="match status" value="1"/>
</dbReference>
<evidence type="ECO:0000313" key="14">
    <source>
        <dbReference type="Proteomes" id="UP000594454"/>
    </source>
</evidence>
<evidence type="ECO:0000259" key="11">
    <source>
        <dbReference type="Pfam" id="PF01575"/>
    </source>
</evidence>
<keyword evidence="14" id="KW-1185">Reference proteome</keyword>
<evidence type="ECO:0000256" key="10">
    <source>
        <dbReference type="ARBA" id="ARBA00073497"/>
    </source>
</evidence>
<dbReference type="FunFam" id="3.10.129.10:FF:000013">
    <property type="entry name" value="Peroxisomal multifunctional enzyme type 2"/>
    <property type="match status" value="1"/>
</dbReference>
<comment type="subcellular location">
    <subcellularLocation>
        <location evidence="1">Peroxisome</location>
    </subcellularLocation>
</comment>
<dbReference type="InterPro" id="IPR036291">
    <property type="entry name" value="NAD(P)-bd_dom_sf"/>
</dbReference>
<dbReference type="GO" id="GO:0016853">
    <property type="term" value="F:isomerase activity"/>
    <property type="evidence" value="ECO:0007669"/>
    <property type="project" value="UniProtKB-KW"/>
</dbReference>
<dbReference type="CDD" id="cd05353">
    <property type="entry name" value="hydroxyacyl-CoA-like_DH_SDR_c-like"/>
    <property type="match status" value="1"/>
</dbReference>
<evidence type="ECO:0000256" key="8">
    <source>
        <dbReference type="ARBA" id="ARBA00023235"/>
    </source>
</evidence>
<dbReference type="SUPFAM" id="SSF51735">
    <property type="entry name" value="NAD(P)-binding Rossmann-fold domains"/>
    <property type="match status" value="1"/>
</dbReference>
<dbReference type="EMBL" id="LR899009">
    <property type="protein sequence ID" value="CAD7077717.1"/>
    <property type="molecule type" value="Genomic_DNA"/>
</dbReference>
<dbReference type="GO" id="GO:0018812">
    <property type="term" value="F:3-hydroxyacyl-CoA dehydratase activity"/>
    <property type="evidence" value="ECO:0007669"/>
    <property type="project" value="UniProtKB-ARBA"/>
</dbReference>
<proteinExistence type="inferred from homology"/>
<dbReference type="UniPathway" id="UPA00659"/>
<dbReference type="Gene3D" id="1.10.287.4290">
    <property type="match status" value="1"/>
</dbReference>
<dbReference type="OMA" id="WATKVHT"/>
<dbReference type="InterPro" id="IPR002347">
    <property type="entry name" value="SDR_fam"/>
</dbReference>
<dbReference type="PANTHER" id="PTHR45024">
    <property type="entry name" value="DEHYDROGENASES, SHORT CHAIN"/>
    <property type="match status" value="1"/>
</dbReference>
<dbReference type="Proteomes" id="UP000594454">
    <property type="component" value="Chromosome 1"/>
</dbReference>
<organism evidence="13 14">
    <name type="scientific">Hermetia illucens</name>
    <name type="common">Black soldier fly</name>
    <dbReference type="NCBI Taxonomy" id="343691"/>
    <lineage>
        <taxon>Eukaryota</taxon>
        <taxon>Metazoa</taxon>
        <taxon>Ecdysozoa</taxon>
        <taxon>Arthropoda</taxon>
        <taxon>Hexapoda</taxon>
        <taxon>Insecta</taxon>
        <taxon>Pterygota</taxon>
        <taxon>Neoptera</taxon>
        <taxon>Endopterygota</taxon>
        <taxon>Diptera</taxon>
        <taxon>Brachycera</taxon>
        <taxon>Stratiomyomorpha</taxon>
        <taxon>Stratiomyidae</taxon>
        <taxon>Hermetiinae</taxon>
        <taxon>Hermetia</taxon>
    </lineage>
</organism>
<dbReference type="InterPro" id="IPR054357">
    <property type="entry name" value="MFE-2_N"/>
</dbReference>
<gene>
    <name evidence="13" type="ORF">HERILL_LOCUS1039</name>
</gene>
<dbReference type="PROSITE" id="PS00061">
    <property type="entry name" value="ADH_SHORT"/>
    <property type="match status" value="1"/>
</dbReference>
<evidence type="ECO:0000256" key="7">
    <source>
        <dbReference type="ARBA" id="ARBA00023140"/>
    </source>
</evidence>
<dbReference type="FunCoup" id="A0A7R8UBI2">
    <property type="interactions" value="857"/>
</dbReference>
<dbReference type="Gene3D" id="3.10.129.10">
    <property type="entry name" value="Hotdog Thioesterase"/>
    <property type="match status" value="1"/>
</dbReference>
<keyword evidence="6" id="KW-0443">Lipid metabolism</keyword>
<dbReference type="InParanoid" id="A0A7R8UBI2"/>
<dbReference type="AlphaFoldDB" id="A0A7R8UBI2"/>
<evidence type="ECO:0000256" key="2">
    <source>
        <dbReference type="ARBA" id="ARBA00005005"/>
    </source>
</evidence>
<comment type="pathway">
    <text evidence="2">Lipid metabolism; fatty acid beta-oxidation.</text>
</comment>
<dbReference type="GO" id="GO:0006635">
    <property type="term" value="P:fatty acid beta-oxidation"/>
    <property type="evidence" value="ECO:0007669"/>
    <property type="project" value="UniProtKB-UniPathway"/>
</dbReference>
<keyword evidence="4" id="KW-0276">Fatty acid metabolism</keyword>
<sequence>MPELRFDGRVAVVTGAGAGLGREYALLFGARGAKVVVNDLGGSSTGEGSSKRAADVVVDEIVAKGGIACADYNSVVEGEKIIETAIKNFGRVDILVNNAGILRDKSVANISNEDWDLVHNVHLKGSFKTSQAAWPIFKKQKYGRIILTSSNSGVYGNFGQANYSAAKLGLVGLSNTLAIEGAKYNIHCNVIVPTAASRLTQGILPEFLFNELKPKLIAPVVVYLCHESNTDNGAIIESAAGFAAKLEIVRGRGTVLRKSIEQETITPEEVQEGWSKVTDMAHAKRIDAMTRASTSLMTVLEDLRENSKENFTAEDIFSFGSKDLILYALGIGASVKNPKDMRFLYENHPDFGAIPSYFVLPGLLLSMTSSLVGSAVTHTKVDFTNILHGEQYIEIVSDIPLAATLVTKGKVLDVMDKKSGAVVVTQANSYDESGSLIVINQSQTFVVGAGNFNGKKTPGPGVIQAIPAPSRNPDSTIRYKTSEDQAAIYRLSGDLNPLHIDPNVALMAGFKVPILHGLCTLGFSVRAVLEKYADNNPALFKAVKVRFTKPVIPGQTLQIDMWRDGNRIFFKTSVVETKQDVITGAYVDLKDVIESGKSSKL</sequence>
<evidence type="ECO:0000256" key="1">
    <source>
        <dbReference type="ARBA" id="ARBA00004275"/>
    </source>
</evidence>
<dbReference type="FunFam" id="3.40.50.720:FF:000185">
    <property type="entry name" value="peroxisomal multifunctional enzyme type 2"/>
    <property type="match status" value="1"/>
</dbReference>
<accession>A0A7R8UBI2</accession>
<comment type="similarity">
    <text evidence="3">Belongs to the short-chain dehydrogenases/reductases (SDR) family.</text>
</comment>
<dbReference type="PRINTS" id="PR00080">
    <property type="entry name" value="SDRFAMILY"/>
</dbReference>
<dbReference type="GO" id="GO:0005777">
    <property type="term" value="C:peroxisome"/>
    <property type="evidence" value="ECO:0007669"/>
    <property type="project" value="UniProtKB-SubCell"/>
</dbReference>
<evidence type="ECO:0000256" key="5">
    <source>
        <dbReference type="ARBA" id="ARBA00023002"/>
    </source>
</evidence>
<evidence type="ECO:0000256" key="4">
    <source>
        <dbReference type="ARBA" id="ARBA00022832"/>
    </source>
</evidence>
<keyword evidence="8" id="KW-0413">Isomerase</keyword>
<protein>
    <recommendedName>
        <fullName evidence="10">Peroxisomal multifunctional enzyme type 2</fullName>
    </recommendedName>
</protein>
<dbReference type="OrthoDB" id="3592703at2759"/>
<evidence type="ECO:0000259" key="12">
    <source>
        <dbReference type="Pfam" id="PF22622"/>
    </source>
</evidence>
<dbReference type="CDD" id="cd03448">
    <property type="entry name" value="HDE_HSD"/>
    <property type="match status" value="1"/>
</dbReference>
<reference evidence="13 14" key="1">
    <citation type="submission" date="2020-11" db="EMBL/GenBank/DDBJ databases">
        <authorList>
            <person name="Wallbank WR R."/>
            <person name="Pardo Diaz C."/>
            <person name="Kozak K."/>
            <person name="Martin S."/>
            <person name="Jiggins C."/>
            <person name="Moest M."/>
            <person name="Warren A I."/>
            <person name="Generalovic N T."/>
            <person name="Byers J.R.P. K."/>
            <person name="Montejo-Kovacevich G."/>
            <person name="Yen C E."/>
        </authorList>
    </citation>
    <scope>NUCLEOTIDE SEQUENCE [LARGE SCALE GENOMIC DNA]</scope>
</reference>
<dbReference type="Pfam" id="PF01575">
    <property type="entry name" value="MaoC_dehydratas"/>
    <property type="match status" value="1"/>
</dbReference>
<dbReference type="InterPro" id="IPR020904">
    <property type="entry name" value="Sc_DH/Rdtase_CS"/>
</dbReference>
<dbReference type="InterPro" id="IPR051687">
    <property type="entry name" value="Peroxisomal_Beta-Oxidation"/>
</dbReference>
<evidence type="ECO:0000256" key="9">
    <source>
        <dbReference type="ARBA" id="ARBA00023239"/>
    </source>
</evidence>
<name>A0A7R8UBI2_HERIL</name>
<evidence type="ECO:0000256" key="3">
    <source>
        <dbReference type="ARBA" id="ARBA00006484"/>
    </source>
</evidence>
<dbReference type="PANTHER" id="PTHR45024:SF2">
    <property type="entry name" value="SCP2 DOMAIN-CONTAINING PROTEIN"/>
    <property type="match status" value="1"/>
</dbReference>
<evidence type="ECO:0000313" key="13">
    <source>
        <dbReference type="EMBL" id="CAD7077717.1"/>
    </source>
</evidence>
<feature type="domain" description="Peroxisomal multifunctional enzyme type 2-like N-terminal" evidence="12">
    <location>
        <begin position="317"/>
        <end position="448"/>
    </location>
</feature>
<keyword evidence="9" id="KW-0456">Lyase</keyword>